<sequence>MSNSLCQSGAREGQQRTPNIKIITKTLPHWVAVERPVICHVYRLAWRPRLDFKGVVHIQGCDRVFWCAPVARWVR</sequence>
<feature type="non-terminal residue" evidence="1">
    <location>
        <position position="75"/>
    </location>
</feature>
<name>A0A5J4TQT1_9EUKA</name>
<dbReference type="AlphaFoldDB" id="A0A5J4TQT1"/>
<gene>
    <name evidence="1" type="ORF">EZS28_043854</name>
</gene>
<dbReference type="Proteomes" id="UP000324800">
    <property type="component" value="Unassembled WGS sequence"/>
</dbReference>
<proteinExistence type="predicted"/>
<evidence type="ECO:0000313" key="2">
    <source>
        <dbReference type="Proteomes" id="UP000324800"/>
    </source>
</evidence>
<organism evidence="1 2">
    <name type="scientific">Streblomastix strix</name>
    <dbReference type="NCBI Taxonomy" id="222440"/>
    <lineage>
        <taxon>Eukaryota</taxon>
        <taxon>Metamonada</taxon>
        <taxon>Preaxostyla</taxon>
        <taxon>Oxymonadida</taxon>
        <taxon>Streblomastigidae</taxon>
        <taxon>Streblomastix</taxon>
    </lineage>
</organism>
<dbReference type="EMBL" id="SNRW01026696">
    <property type="protein sequence ID" value="KAA6360618.1"/>
    <property type="molecule type" value="Genomic_DNA"/>
</dbReference>
<reference evidence="1 2" key="1">
    <citation type="submission" date="2019-03" db="EMBL/GenBank/DDBJ databases">
        <title>Single cell metagenomics reveals metabolic interactions within the superorganism composed of flagellate Streblomastix strix and complex community of Bacteroidetes bacteria on its surface.</title>
        <authorList>
            <person name="Treitli S.C."/>
            <person name="Kolisko M."/>
            <person name="Husnik F."/>
            <person name="Keeling P."/>
            <person name="Hampl V."/>
        </authorList>
    </citation>
    <scope>NUCLEOTIDE SEQUENCE [LARGE SCALE GENOMIC DNA]</scope>
    <source>
        <strain evidence="1">ST1C</strain>
    </source>
</reference>
<evidence type="ECO:0000313" key="1">
    <source>
        <dbReference type="EMBL" id="KAA6360618.1"/>
    </source>
</evidence>
<comment type="caution">
    <text evidence="1">The sequence shown here is derived from an EMBL/GenBank/DDBJ whole genome shotgun (WGS) entry which is preliminary data.</text>
</comment>
<accession>A0A5J4TQT1</accession>
<protein>
    <submittedName>
        <fullName evidence="1">Uncharacterized protein</fullName>
    </submittedName>
</protein>